<sequence length="136" mass="15143">MEDGAKMQDQDDWYGPDAATFGDRLTAAREKAGLTQKDLSRRLGVKLKTLTDWESDLSEPRANKLSMIAGLLNVSIVWLLTGEGEGVSGPPEEELPADLTAVFTEIRDLKTQMTKSAERLGILEKRLRQRLKEELA</sequence>
<dbReference type="CDD" id="cd00093">
    <property type="entry name" value="HTH_XRE"/>
    <property type="match status" value="1"/>
</dbReference>
<evidence type="ECO:0000313" key="3">
    <source>
        <dbReference type="EMBL" id="SFA79964.1"/>
    </source>
</evidence>
<reference evidence="3 4" key="1">
    <citation type="submission" date="2016-10" db="EMBL/GenBank/DDBJ databases">
        <authorList>
            <person name="de Groot N.N."/>
        </authorList>
    </citation>
    <scope>NUCLEOTIDE SEQUENCE [LARGE SCALE GENOMIC DNA]</scope>
    <source>
        <strain evidence="3 4">DSM 29316</strain>
    </source>
</reference>
<keyword evidence="4" id="KW-1185">Reference proteome</keyword>
<proteinExistence type="predicted"/>
<evidence type="ECO:0000259" key="2">
    <source>
        <dbReference type="PROSITE" id="PS50943"/>
    </source>
</evidence>
<dbReference type="RefSeq" id="WP_245752484.1">
    <property type="nucleotide sequence ID" value="NZ_FOJU01000001.1"/>
</dbReference>
<protein>
    <submittedName>
        <fullName evidence="3">Helix-turn-helix</fullName>
    </submittedName>
</protein>
<dbReference type="SUPFAM" id="SSF47413">
    <property type="entry name" value="lambda repressor-like DNA-binding domains"/>
    <property type="match status" value="1"/>
</dbReference>
<dbReference type="Gene3D" id="1.10.260.40">
    <property type="entry name" value="lambda repressor-like DNA-binding domains"/>
    <property type="match status" value="1"/>
</dbReference>
<gene>
    <name evidence="3" type="ORF">SAMN05421688_0992</name>
</gene>
<dbReference type="InterPro" id="IPR010982">
    <property type="entry name" value="Lambda_DNA-bd_dom_sf"/>
</dbReference>
<name>A0A1I0VUD6_9RHOB</name>
<dbReference type="SMART" id="SM00530">
    <property type="entry name" value="HTH_XRE"/>
    <property type="match status" value="1"/>
</dbReference>
<dbReference type="EMBL" id="FOJU01000001">
    <property type="protein sequence ID" value="SFA79964.1"/>
    <property type="molecule type" value="Genomic_DNA"/>
</dbReference>
<organism evidence="3 4">
    <name type="scientific">Poseidonocella pacifica</name>
    <dbReference type="NCBI Taxonomy" id="871651"/>
    <lineage>
        <taxon>Bacteria</taxon>
        <taxon>Pseudomonadati</taxon>
        <taxon>Pseudomonadota</taxon>
        <taxon>Alphaproteobacteria</taxon>
        <taxon>Rhodobacterales</taxon>
        <taxon>Roseobacteraceae</taxon>
        <taxon>Poseidonocella</taxon>
    </lineage>
</organism>
<evidence type="ECO:0000256" key="1">
    <source>
        <dbReference type="ARBA" id="ARBA00023125"/>
    </source>
</evidence>
<dbReference type="STRING" id="871651.SAMN05421688_0992"/>
<dbReference type="PANTHER" id="PTHR46558">
    <property type="entry name" value="TRACRIPTIONAL REGULATORY PROTEIN-RELATED-RELATED"/>
    <property type="match status" value="1"/>
</dbReference>
<dbReference type="PANTHER" id="PTHR46558:SF13">
    <property type="entry name" value="HTH-TYPE TRANSCRIPTIONAL REGULATOR IMMR"/>
    <property type="match status" value="1"/>
</dbReference>
<dbReference type="PROSITE" id="PS50943">
    <property type="entry name" value="HTH_CROC1"/>
    <property type="match status" value="1"/>
</dbReference>
<evidence type="ECO:0000313" key="4">
    <source>
        <dbReference type="Proteomes" id="UP000198796"/>
    </source>
</evidence>
<dbReference type="Proteomes" id="UP000198796">
    <property type="component" value="Unassembled WGS sequence"/>
</dbReference>
<feature type="domain" description="HTH cro/C1-type" evidence="2">
    <location>
        <begin position="25"/>
        <end position="79"/>
    </location>
</feature>
<dbReference type="Pfam" id="PF01381">
    <property type="entry name" value="HTH_3"/>
    <property type="match status" value="1"/>
</dbReference>
<dbReference type="AlphaFoldDB" id="A0A1I0VUD6"/>
<dbReference type="InterPro" id="IPR001387">
    <property type="entry name" value="Cro/C1-type_HTH"/>
</dbReference>
<accession>A0A1I0VUD6</accession>
<dbReference type="GO" id="GO:0003677">
    <property type="term" value="F:DNA binding"/>
    <property type="evidence" value="ECO:0007669"/>
    <property type="project" value="UniProtKB-KW"/>
</dbReference>
<keyword evidence="1" id="KW-0238">DNA-binding</keyword>